<evidence type="ECO:0000256" key="11">
    <source>
        <dbReference type="ARBA" id="ARBA00023180"/>
    </source>
</evidence>
<accession>A0ABR3ZP20</accession>
<feature type="compositionally biased region" description="Acidic residues" evidence="13">
    <location>
        <begin position="722"/>
        <end position="742"/>
    </location>
</feature>
<feature type="region of interest" description="Disordered" evidence="13">
    <location>
        <begin position="528"/>
        <end position="867"/>
    </location>
</feature>
<keyword evidence="8" id="KW-0256">Endoplasmic reticulum</keyword>
<evidence type="ECO:0000256" key="8">
    <source>
        <dbReference type="ARBA" id="ARBA00022824"/>
    </source>
</evidence>
<feature type="compositionally biased region" description="Pro residues" evidence="13">
    <location>
        <begin position="1451"/>
        <end position="1463"/>
    </location>
</feature>
<evidence type="ECO:0000256" key="6">
    <source>
        <dbReference type="ARBA" id="ARBA00022692"/>
    </source>
</evidence>
<name>A0ABR3ZP20_9PEZI</name>
<comment type="subcellular location">
    <subcellularLocation>
        <location evidence="3">Endoplasmic reticulum membrane</location>
    </subcellularLocation>
    <subcellularLocation>
        <location evidence="2">Nucleus membrane</location>
    </subcellularLocation>
</comment>
<feature type="compositionally biased region" description="Low complexity" evidence="13">
    <location>
        <begin position="1329"/>
        <end position="1349"/>
    </location>
</feature>
<keyword evidence="7" id="KW-0732">Signal</keyword>
<feature type="compositionally biased region" description="Polar residues" evidence="13">
    <location>
        <begin position="796"/>
        <end position="826"/>
    </location>
</feature>
<evidence type="ECO:0000256" key="9">
    <source>
        <dbReference type="ARBA" id="ARBA00022989"/>
    </source>
</evidence>
<evidence type="ECO:0000313" key="14">
    <source>
        <dbReference type="EMBL" id="KAL1901919.1"/>
    </source>
</evidence>
<keyword evidence="11" id="KW-0325">Glycoprotein</keyword>
<evidence type="ECO:0000256" key="13">
    <source>
        <dbReference type="SAM" id="MobiDB-lite"/>
    </source>
</evidence>
<feature type="region of interest" description="Disordered" evidence="13">
    <location>
        <begin position="1297"/>
        <end position="1389"/>
    </location>
</feature>
<feature type="compositionally biased region" description="Basic and acidic residues" evidence="13">
    <location>
        <begin position="663"/>
        <end position="684"/>
    </location>
</feature>
<gene>
    <name evidence="14" type="ORF">Sste5346_001624</name>
</gene>
<dbReference type="PANTHER" id="PTHR28012">
    <property type="entry name" value="NUCLEAR FUSION PROTEIN KAR5"/>
    <property type="match status" value="1"/>
</dbReference>
<dbReference type="Proteomes" id="UP001583186">
    <property type="component" value="Unassembled WGS sequence"/>
</dbReference>
<keyword evidence="5" id="KW-0415">Karyogamy</keyword>
<feature type="compositionally biased region" description="Acidic residues" evidence="13">
    <location>
        <begin position="649"/>
        <end position="662"/>
    </location>
</feature>
<feature type="compositionally biased region" description="Acidic residues" evidence="13">
    <location>
        <begin position="781"/>
        <end position="790"/>
    </location>
</feature>
<feature type="compositionally biased region" description="Basic and acidic residues" evidence="13">
    <location>
        <begin position="691"/>
        <end position="705"/>
    </location>
</feature>
<dbReference type="EMBL" id="JAWCUI010000006">
    <property type="protein sequence ID" value="KAL1901919.1"/>
    <property type="molecule type" value="Genomic_DNA"/>
</dbReference>
<comment type="function">
    <text evidence="1">Required for nuclear membrane fusion during karyogamy.</text>
</comment>
<feature type="compositionally biased region" description="Acidic residues" evidence="13">
    <location>
        <begin position="1362"/>
        <end position="1389"/>
    </location>
</feature>
<evidence type="ECO:0000256" key="7">
    <source>
        <dbReference type="ARBA" id="ARBA00022729"/>
    </source>
</evidence>
<evidence type="ECO:0000256" key="1">
    <source>
        <dbReference type="ARBA" id="ARBA00003389"/>
    </source>
</evidence>
<keyword evidence="15" id="KW-1185">Reference proteome</keyword>
<organism evidence="14 15">
    <name type="scientific">Sporothrix stenoceras</name>
    <dbReference type="NCBI Taxonomy" id="5173"/>
    <lineage>
        <taxon>Eukaryota</taxon>
        <taxon>Fungi</taxon>
        <taxon>Dikarya</taxon>
        <taxon>Ascomycota</taxon>
        <taxon>Pezizomycotina</taxon>
        <taxon>Sordariomycetes</taxon>
        <taxon>Sordariomycetidae</taxon>
        <taxon>Ophiostomatales</taxon>
        <taxon>Ophiostomataceae</taxon>
        <taxon>Sporothrix</taxon>
    </lineage>
</organism>
<evidence type="ECO:0000256" key="12">
    <source>
        <dbReference type="ARBA" id="ARBA00023242"/>
    </source>
</evidence>
<dbReference type="InterPro" id="IPR007292">
    <property type="entry name" value="Nuclear_fusion_Kar5"/>
</dbReference>
<feature type="compositionally biased region" description="Low complexity" evidence="13">
    <location>
        <begin position="1441"/>
        <end position="1450"/>
    </location>
</feature>
<protein>
    <submittedName>
        <fullName evidence="14">Uncharacterized protein</fullName>
    </submittedName>
</protein>
<keyword evidence="12" id="KW-0539">Nucleus</keyword>
<evidence type="ECO:0000256" key="4">
    <source>
        <dbReference type="ARBA" id="ARBA00010473"/>
    </source>
</evidence>
<feature type="compositionally biased region" description="Acidic residues" evidence="13">
    <location>
        <begin position="564"/>
        <end position="575"/>
    </location>
</feature>
<proteinExistence type="inferred from homology"/>
<evidence type="ECO:0000256" key="3">
    <source>
        <dbReference type="ARBA" id="ARBA00004586"/>
    </source>
</evidence>
<feature type="compositionally biased region" description="Acidic residues" evidence="13">
    <location>
        <begin position="1298"/>
        <end position="1321"/>
    </location>
</feature>
<sequence length="1549" mass="171717">MLFVIHTLLPSVAAIPWIFTEQAKPDHDINLSSASISPSGLLQTGAKRSALYQLALTELQELEAEPLCHRVAARLLVNNCQVLEGKDDATVLTESGRRARDFVDSYAASLAICDLERASFHIPPACEPFREPTLSRIPLSDTAQLHVPESQIRACLAGLGESPSAWNTWVSYSHKAVRFCEAARADHEKTQNIIVFQKLTRVMAKLTDDVEAELQRRMEVWDTMAQDAAERLGQILPIADSLGQKLGDMESLLSNDLVSSVRETAVSAEEGAQASQALQKLLSILVKTVLESNSELAFAYEQSVELVQQRTSSGMDAIKTAMLGAFESALSLQRELESSQLQTADLASRQEALERGLSQLEGMAQTLFSDFDAHSRLLVQANNMTNDMLDTLEATAAATSTIQNSFRGYREMGGWWPYIVCPALSLVMGSYGLPPSILRNIGLFTLGELAERMPSSTTPLRTMERKRATARFATGPARRPPKDAIDSDDEMPPPHEGEHSSNSSVFPQLELYEEGDEQADDLIQSQLQVQEETESQERRRQQQQQQDSGEPSSPGDLWGLMSDGENDIIDENDENDLNKNGAVPVHDSPKKPPRKRRRKAAVEKPRPTAATKRSRRGRLGVTSVLEQMSAAIERAQPEDRAAQRKQQQQEEEEEAEAEAEQQEADRQQAEAERQEAEAERRQDAEQQQAEADYRRREEEDQRQSEEVEAPAEETRHQSQNEQQEEEGEERAEEREVEMEEGAPEGTPERPPPQQQDREVTAPTPSRMSRRLRGREPTTELDAPETGDGAEVEANGAQPSTQRSAQTIQESPQATVDSGLTDVQPQGNDLNDEDEEDGNHDDDDDNDAKALPRISGSSTPPPPPVTTPLSIKTLNALLELMGSAGWTGKATWKIGLNWQHIDPGQFGPEPFTEQARNLLRQLGYLTNVYVQVPRPNAQRSAEYKSFDMRIQRQYLQDHDGDSAALFLAIDGLVNGVCHDALQPLTTYAVDTTRETVRFRWLLADDLVEFVIPKAVELLETVYALGGSLPDKEVGVSAVYVPRNTVKMIHATLYTARRLAGWIIRLENALAWELGYRADRRIPGGRITYLEDDDFDYEDGHRSFRRRDDADAPPPPVSVATKRRDRSRLKPLLNMLEDELGLAWVAIERARATQEATDAQEASPEVIHEVANEQEDDDEYMPIEAAVSRTLQTLGTQARRKRGRLRKEDARERAQPSSSRCQQQQTEPEREETPLGTRRARAVLAADWSSSGDEDDDYDESRYMYEPSAAAVNRRGDESVQIVLSQPPPESLEQAVVDINDVDGDDDDVDVDDDGNYEDDGQDDSPVMTTAAAAAAASDVRQSSPPVVVSVEQETQDMIVVETSEPEQESEEEADEAEEVQEEAVVVEEVVVEDVVEVEQIEEAKEAEEAGEEDDQAADAMQVDSSDEVEAEAEVEAEVQIEAPATPATDIPTPAPTPTPTPSPEPVSSAPVSFAAGPRPYVDTELKQILARLRMLKGTAQLDLVKLAADLNRDVFDVANRAEGIKSVVRAKLLRDKKPVPHWAQAGYTIR</sequence>
<feature type="region of interest" description="Disordered" evidence="13">
    <location>
        <begin position="454"/>
        <end position="504"/>
    </location>
</feature>
<comment type="similarity">
    <text evidence="4">Belongs to the KAR5 family.</text>
</comment>
<evidence type="ECO:0000313" key="15">
    <source>
        <dbReference type="Proteomes" id="UP001583186"/>
    </source>
</evidence>
<feature type="region of interest" description="Disordered" evidence="13">
    <location>
        <begin position="1102"/>
        <end position="1122"/>
    </location>
</feature>
<dbReference type="PANTHER" id="PTHR28012:SF1">
    <property type="entry name" value="NUCLEAR FUSION PROTEIN KAR5"/>
    <property type="match status" value="1"/>
</dbReference>
<keyword evidence="10" id="KW-0472">Membrane</keyword>
<feature type="compositionally biased region" description="Acidic residues" evidence="13">
    <location>
        <begin position="829"/>
        <end position="845"/>
    </location>
</feature>
<evidence type="ECO:0000256" key="10">
    <source>
        <dbReference type="ARBA" id="ARBA00023136"/>
    </source>
</evidence>
<feature type="region of interest" description="Disordered" evidence="13">
    <location>
        <begin position="1187"/>
        <end position="1262"/>
    </location>
</feature>
<evidence type="ECO:0000256" key="2">
    <source>
        <dbReference type="ARBA" id="ARBA00004126"/>
    </source>
</evidence>
<comment type="caution">
    <text evidence="14">The sequence shown here is derived from an EMBL/GenBank/DDBJ whole genome shotgun (WGS) entry which is preliminary data.</text>
</comment>
<feature type="compositionally biased region" description="Acidic residues" evidence="13">
    <location>
        <begin position="1423"/>
        <end position="1437"/>
    </location>
</feature>
<keyword evidence="9" id="KW-1133">Transmembrane helix</keyword>
<feature type="region of interest" description="Disordered" evidence="13">
    <location>
        <begin position="1402"/>
        <end position="1475"/>
    </location>
</feature>
<feature type="compositionally biased region" description="Low complexity" evidence="13">
    <location>
        <begin position="1464"/>
        <end position="1475"/>
    </location>
</feature>
<reference evidence="14 15" key="1">
    <citation type="journal article" date="2024" name="IMA Fungus">
        <title>IMA Genome - F19 : A genome assembly and annotation guide to empower mycologists, including annotated draft genome sequences of Ceratocystis pirilliformis, Diaporthe australafricana, Fusarium ophioides, Paecilomyces lecythidis, and Sporothrix stenoceras.</title>
        <authorList>
            <person name="Aylward J."/>
            <person name="Wilson A.M."/>
            <person name="Visagie C.M."/>
            <person name="Spraker J."/>
            <person name="Barnes I."/>
            <person name="Buitendag C."/>
            <person name="Ceriani C."/>
            <person name="Del Mar Angel L."/>
            <person name="du Plessis D."/>
            <person name="Fuchs T."/>
            <person name="Gasser K."/>
            <person name="Kramer D."/>
            <person name="Li W."/>
            <person name="Munsamy K."/>
            <person name="Piso A."/>
            <person name="Price J.L."/>
            <person name="Sonnekus B."/>
            <person name="Thomas C."/>
            <person name="van der Nest A."/>
            <person name="van Dijk A."/>
            <person name="van Heerden A."/>
            <person name="van Vuuren N."/>
            <person name="Yilmaz N."/>
            <person name="Duong T.A."/>
            <person name="van der Merwe N.A."/>
            <person name="Wingfield M.J."/>
            <person name="Wingfield B.D."/>
        </authorList>
    </citation>
    <scope>NUCLEOTIDE SEQUENCE [LARGE SCALE GENOMIC DNA]</scope>
    <source>
        <strain evidence="14 15">CMW 5346</strain>
    </source>
</reference>
<keyword evidence="6" id="KW-0812">Transmembrane</keyword>
<evidence type="ECO:0000256" key="5">
    <source>
        <dbReference type="ARBA" id="ARBA00022459"/>
    </source>
</evidence>